<dbReference type="PANTHER" id="PTHR22976:SF2">
    <property type="entry name" value="BIOTIN SYNTHASE, MITOCHONDRIAL"/>
    <property type="match status" value="1"/>
</dbReference>
<dbReference type="PROSITE" id="PS51918">
    <property type="entry name" value="RADICAL_SAM"/>
    <property type="match status" value="1"/>
</dbReference>
<evidence type="ECO:0000259" key="16">
    <source>
        <dbReference type="PROSITE" id="PS51918"/>
    </source>
</evidence>
<evidence type="ECO:0000256" key="10">
    <source>
        <dbReference type="ARBA" id="ARBA00022756"/>
    </source>
</evidence>
<evidence type="ECO:0000256" key="5">
    <source>
        <dbReference type="ARBA" id="ARBA00022485"/>
    </source>
</evidence>
<evidence type="ECO:0000256" key="15">
    <source>
        <dbReference type="SAM" id="MobiDB-lite"/>
    </source>
</evidence>
<evidence type="ECO:0000313" key="18">
    <source>
        <dbReference type="Proteomes" id="UP000241890"/>
    </source>
</evidence>
<dbReference type="InterPro" id="IPR058240">
    <property type="entry name" value="rSAM_sf"/>
</dbReference>
<evidence type="ECO:0000256" key="11">
    <source>
        <dbReference type="ARBA" id="ARBA00023004"/>
    </source>
</evidence>
<dbReference type="HAMAP" id="MF_01694">
    <property type="entry name" value="BioB"/>
    <property type="match status" value="1"/>
</dbReference>
<dbReference type="SMART" id="SM00729">
    <property type="entry name" value="Elp3"/>
    <property type="match status" value="1"/>
</dbReference>
<evidence type="ECO:0000256" key="7">
    <source>
        <dbReference type="ARBA" id="ARBA00022691"/>
    </source>
</evidence>
<comment type="cofactor">
    <cofactor evidence="13">
        <name>[2Fe-2S] cluster</name>
        <dbReference type="ChEBI" id="CHEBI:190135"/>
    </cofactor>
</comment>
<evidence type="ECO:0000256" key="8">
    <source>
        <dbReference type="ARBA" id="ARBA00022714"/>
    </source>
</evidence>
<evidence type="ECO:0000256" key="9">
    <source>
        <dbReference type="ARBA" id="ARBA00022723"/>
    </source>
</evidence>
<proteinExistence type="inferred from homology"/>
<sequence length="412" mass="45082">MASAAAISNADKDALLKRIEELEDDKAKLQAELKGDDLRVRGVNGRVRTDWTKEEIQAVYEKPLIDLVFDAAMIHRLYFSSREIMRSTLISYKSGGCSENCGYCSQSQHHKTFVKPTPAMQIEEVLEAARRAKAAGSARFCMGSAWRSVGKKHAFKRILELVKEINGMGMEVCTTLGMLTPEQAKQLKEAGLTAYNHNLDTSREYYPKVVTTRSYDDRLDTVKNVREAGISVCCGGIVGLGEEEDDRVGLLHQLATLTEHPESVPINALVPVAGTPLGDKLIAEGKAPQWDEMVRMIATARIVMPRSMVRLSAGRMEFPMAAQGLMFMAGANSIFTGDKLLTTPNPAFSEDDRMFEILGLVGKAPHTAPLKSPYSADDDVADAADAARAAQPGPRFVDIQVNKSSSKLETSL</sequence>
<evidence type="ECO:0000256" key="2">
    <source>
        <dbReference type="ARBA" id="ARBA00004942"/>
    </source>
</evidence>
<evidence type="ECO:0000256" key="1">
    <source>
        <dbReference type="ARBA" id="ARBA00001966"/>
    </source>
</evidence>
<dbReference type="SFLD" id="SFLDG01278">
    <property type="entry name" value="biotin_synthase_like"/>
    <property type="match status" value="1"/>
</dbReference>
<dbReference type="GO" id="GO:0004076">
    <property type="term" value="F:biotin synthase activity"/>
    <property type="evidence" value="ECO:0007669"/>
    <property type="project" value="UniProtKB-EC"/>
</dbReference>
<keyword evidence="12" id="KW-0411">Iron-sulfur</keyword>
<evidence type="ECO:0000256" key="12">
    <source>
        <dbReference type="ARBA" id="ARBA00023014"/>
    </source>
</evidence>
<dbReference type="InParanoid" id="A0A2R5GA87"/>
<dbReference type="GO" id="GO:0046872">
    <property type="term" value="F:metal ion binding"/>
    <property type="evidence" value="ECO:0007669"/>
    <property type="project" value="UniProtKB-KW"/>
</dbReference>
<dbReference type="GO" id="GO:0051537">
    <property type="term" value="F:2 iron, 2 sulfur cluster binding"/>
    <property type="evidence" value="ECO:0007669"/>
    <property type="project" value="UniProtKB-KW"/>
</dbReference>
<protein>
    <recommendedName>
        <fullName evidence="4">biotin synthase</fullName>
        <ecNumber evidence="4">2.8.1.6</ecNumber>
    </recommendedName>
</protein>
<dbReference type="InterPro" id="IPR013785">
    <property type="entry name" value="Aldolase_TIM"/>
</dbReference>
<dbReference type="InterPro" id="IPR024177">
    <property type="entry name" value="Biotin_synthase"/>
</dbReference>
<dbReference type="PANTHER" id="PTHR22976">
    <property type="entry name" value="BIOTIN SYNTHASE"/>
    <property type="match status" value="1"/>
</dbReference>
<dbReference type="SMART" id="SM00876">
    <property type="entry name" value="BATS"/>
    <property type="match status" value="1"/>
</dbReference>
<dbReference type="UniPathway" id="UPA00078">
    <property type="reaction ID" value="UER00162"/>
</dbReference>
<comment type="caution">
    <text evidence="17">The sequence shown here is derived from an EMBL/GenBank/DDBJ whole genome shotgun (WGS) entry which is preliminary data.</text>
</comment>
<keyword evidence="14" id="KW-0175">Coiled coil</keyword>
<dbReference type="InterPro" id="IPR010722">
    <property type="entry name" value="BATS_dom"/>
</dbReference>
<dbReference type="GO" id="GO:0009102">
    <property type="term" value="P:biotin biosynthetic process"/>
    <property type="evidence" value="ECO:0007669"/>
    <property type="project" value="UniProtKB-UniPathway"/>
</dbReference>
<feature type="compositionally biased region" description="Polar residues" evidence="15">
    <location>
        <begin position="401"/>
        <end position="412"/>
    </location>
</feature>
<comment type="similarity">
    <text evidence="3">Belongs to the radical SAM superfamily. Biotin synthase family.</text>
</comment>
<accession>A0A2R5GA87</accession>
<evidence type="ECO:0000313" key="17">
    <source>
        <dbReference type="EMBL" id="GBG27936.1"/>
    </source>
</evidence>
<name>A0A2R5GA87_9STRA</name>
<dbReference type="GO" id="GO:0051539">
    <property type="term" value="F:4 iron, 4 sulfur cluster binding"/>
    <property type="evidence" value="ECO:0007669"/>
    <property type="project" value="UniProtKB-KW"/>
</dbReference>
<dbReference type="Gene3D" id="3.20.20.70">
    <property type="entry name" value="Aldolase class I"/>
    <property type="match status" value="1"/>
</dbReference>
<dbReference type="Proteomes" id="UP000241890">
    <property type="component" value="Unassembled WGS sequence"/>
</dbReference>
<feature type="domain" description="Radical SAM core" evidence="16">
    <location>
        <begin position="82"/>
        <end position="312"/>
    </location>
</feature>
<keyword evidence="5" id="KW-0004">4Fe-4S</keyword>
<keyword evidence="8" id="KW-0001">2Fe-2S</keyword>
<gene>
    <name evidence="17" type="ORF">FCC1311_041592</name>
</gene>
<feature type="coiled-coil region" evidence="14">
    <location>
        <begin position="5"/>
        <end position="39"/>
    </location>
</feature>
<dbReference type="Pfam" id="PF04055">
    <property type="entry name" value="Radical_SAM"/>
    <property type="match status" value="1"/>
</dbReference>
<evidence type="ECO:0000256" key="13">
    <source>
        <dbReference type="ARBA" id="ARBA00034078"/>
    </source>
</evidence>
<organism evidence="17 18">
    <name type="scientific">Hondaea fermentalgiana</name>
    <dbReference type="NCBI Taxonomy" id="2315210"/>
    <lineage>
        <taxon>Eukaryota</taxon>
        <taxon>Sar</taxon>
        <taxon>Stramenopiles</taxon>
        <taxon>Bigyra</taxon>
        <taxon>Labyrinthulomycetes</taxon>
        <taxon>Thraustochytrida</taxon>
        <taxon>Thraustochytriidae</taxon>
        <taxon>Hondaea</taxon>
    </lineage>
</organism>
<keyword evidence="6" id="KW-0808">Transferase</keyword>
<dbReference type="GO" id="GO:0005739">
    <property type="term" value="C:mitochondrion"/>
    <property type="evidence" value="ECO:0007669"/>
    <property type="project" value="TreeGrafter"/>
</dbReference>
<dbReference type="InterPro" id="IPR006638">
    <property type="entry name" value="Elp3/MiaA/NifB-like_rSAM"/>
</dbReference>
<evidence type="ECO:0000256" key="14">
    <source>
        <dbReference type="SAM" id="Coils"/>
    </source>
</evidence>
<keyword evidence="11" id="KW-0408">Iron</keyword>
<dbReference type="OrthoDB" id="2414104at2759"/>
<keyword evidence="10" id="KW-0093">Biotin biosynthesis</keyword>
<comment type="cofactor">
    <cofactor evidence="1">
        <name>[4Fe-4S] cluster</name>
        <dbReference type="ChEBI" id="CHEBI:49883"/>
    </cofactor>
</comment>
<dbReference type="SFLD" id="SFLDF00272">
    <property type="entry name" value="biotin_synthase"/>
    <property type="match status" value="1"/>
</dbReference>
<dbReference type="Pfam" id="PF06968">
    <property type="entry name" value="BATS"/>
    <property type="match status" value="1"/>
</dbReference>
<dbReference type="InterPro" id="IPR002684">
    <property type="entry name" value="Biotin_synth/BioAB"/>
</dbReference>
<reference evidence="17 18" key="1">
    <citation type="submission" date="2017-12" db="EMBL/GenBank/DDBJ databases">
        <title>Sequencing, de novo assembly and annotation of complete genome of a new Thraustochytrid species, strain FCC1311.</title>
        <authorList>
            <person name="Sedici K."/>
            <person name="Godart F."/>
            <person name="Aiese Cigliano R."/>
            <person name="Sanseverino W."/>
            <person name="Barakat M."/>
            <person name="Ortet P."/>
            <person name="Marechal E."/>
            <person name="Cagnac O."/>
            <person name="Amato A."/>
        </authorList>
    </citation>
    <scope>NUCLEOTIDE SEQUENCE [LARGE SCALE GENOMIC DNA]</scope>
</reference>
<dbReference type="SFLD" id="SFLDS00029">
    <property type="entry name" value="Radical_SAM"/>
    <property type="match status" value="1"/>
</dbReference>
<keyword evidence="18" id="KW-1185">Reference proteome</keyword>
<keyword evidence="9" id="KW-0479">Metal-binding</keyword>
<dbReference type="NCBIfam" id="TIGR00433">
    <property type="entry name" value="bioB"/>
    <property type="match status" value="1"/>
</dbReference>
<dbReference type="InterPro" id="IPR007197">
    <property type="entry name" value="rSAM"/>
</dbReference>
<dbReference type="EMBL" id="BEYU01000037">
    <property type="protein sequence ID" value="GBG27936.1"/>
    <property type="molecule type" value="Genomic_DNA"/>
</dbReference>
<dbReference type="EC" id="2.8.1.6" evidence="4"/>
<dbReference type="AlphaFoldDB" id="A0A2R5GA87"/>
<comment type="pathway">
    <text evidence="2">Cofactor biosynthesis; biotin biosynthesis; biotin from 7,8-diaminononanoate: step 2/2.</text>
</comment>
<feature type="region of interest" description="Disordered" evidence="15">
    <location>
        <begin position="369"/>
        <end position="412"/>
    </location>
</feature>
<evidence type="ECO:0000256" key="4">
    <source>
        <dbReference type="ARBA" id="ARBA00012236"/>
    </source>
</evidence>
<keyword evidence="7" id="KW-0949">S-adenosyl-L-methionine</keyword>
<dbReference type="CDD" id="cd01335">
    <property type="entry name" value="Radical_SAM"/>
    <property type="match status" value="1"/>
</dbReference>
<evidence type="ECO:0000256" key="3">
    <source>
        <dbReference type="ARBA" id="ARBA00010765"/>
    </source>
</evidence>
<dbReference type="SFLD" id="SFLDG01060">
    <property type="entry name" value="BATS_domain_containing"/>
    <property type="match status" value="1"/>
</dbReference>
<evidence type="ECO:0000256" key="6">
    <source>
        <dbReference type="ARBA" id="ARBA00022679"/>
    </source>
</evidence>
<dbReference type="SUPFAM" id="SSF102114">
    <property type="entry name" value="Radical SAM enzymes"/>
    <property type="match status" value="1"/>
</dbReference>